<feature type="domain" description="HTH cro/C1-type" evidence="3">
    <location>
        <begin position="20"/>
        <end position="75"/>
    </location>
</feature>
<gene>
    <name evidence="2" type="primary">def</name>
    <name evidence="4" type="ORF">G3I32_35795</name>
</gene>
<dbReference type="GO" id="GO:0003677">
    <property type="term" value="F:DNA binding"/>
    <property type="evidence" value="ECO:0007669"/>
    <property type="project" value="InterPro"/>
</dbReference>
<comment type="cofactor">
    <cofactor evidence="2">
        <name>Fe(2+)</name>
        <dbReference type="ChEBI" id="CHEBI:29033"/>
    </cofactor>
    <text evidence="2">Binds 1 Fe(2+) ion.</text>
</comment>
<dbReference type="InterPro" id="IPR023635">
    <property type="entry name" value="Peptide_deformylase"/>
</dbReference>
<dbReference type="GO" id="GO:0042586">
    <property type="term" value="F:peptide deformylase activity"/>
    <property type="evidence" value="ECO:0007669"/>
    <property type="project" value="UniProtKB-UniRule"/>
</dbReference>
<name>A0A7K3PXT8_9ACTN</name>
<organism evidence="4 5">
    <name type="scientific">Streptomyces coelicoflavus</name>
    <dbReference type="NCBI Taxonomy" id="285562"/>
    <lineage>
        <taxon>Bacteria</taxon>
        <taxon>Bacillati</taxon>
        <taxon>Actinomycetota</taxon>
        <taxon>Actinomycetes</taxon>
        <taxon>Kitasatosporales</taxon>
        <taxon>Streptomycetaceae</taxon>
        <taxon>Streptomyces</taxon>
    </lineage>
</organism>
<sequence>MEPQGHLTLEQAHEHFVAELARWREVRGLSKRALALRMGFHPSYVSHMESGRTKPTEDFARRADETLNAGKAIWQLWRTYETAKIRTGRTAVVPGARAEQPYATGSSVVVEHDAARLDYDGHSYRLTMRRLLRNTGTEPITRYLIRISVDRYPGEPERSNAHYRSHPLTWPELDLTAVCRGESMRWQAKHDRDAFKEVWLLFENDQGRFPLYPGESVWIEYAYTVGQEKWGRWFQRAVRLPTEHLEVQLAFPTRLDPAAWGTVTSMTAEASPLHTAPTRTEENGVTVFTWSTSRPILHARYRLEWRFRAAPTGHEHQGVHVSEALPSQQMHHLGVVQEGAPILTTHARAFHLPAERDAVEQAVEALFAAMERISGVHTFAKGAGIAAPQIGIGRTVAVVQPPEAGAGAIVLVNPRIVDTSEEADEQFEGCLSFFDVRGVVPRPLRITVETTALDGTTVTTTYERGVARLVAHEIDHLEGHLYTYRMRPGVEPIPVAEYRQTGRSWSYEP</sequence>
<dbReference type="EC" id="3.5.1.88" evidence="2"/>
<dbReference type="HAMAP" id="MF_00163">
    <property type="entry name" value="Pep_deformylase"/>
    <property type="match status" value="1"/>
</dbReference>
<keyword evidence="2" id="KW-0648">Protein biosynthesis</keyword>
<comment type="catalytic activity">
    <reaction evidence="2">
        <text>N-terminal N-formyl-L-methionyl-[peptide] + H2O = N-terminal L-methionyl-[peptide] + formate</text>
        <dbReference type="Rhea" id="RHEA:24420"/>
        <dbReference type="Rhea" id="RHEA-COMP:10639"/>
        <dbReference type="Rhea" id="RHEA-COMP:10640"/>
        <dbReference type="ChEBI" id="CHEBI:15377"/>
        <dbReference type="ChEBI" id="CHEBI:15740"/>
        <dbReference type="ChEBI" id="CHEBI:49298"/>
        <dbReference type="ChEBI" id="CHEBI:64731"/>
        <dbReference type="EC" id="3.5.1.88"/>
    </reaction>
</comment>
<dbReference type="InterPro" id="IPR036821">
    <property type="entry name" value="Peptide_deformylase_sf"/>
</dbReference>
<dbReference type="PANTHER" id="PTHR10458:SF22">
    <property type="entry name" value="PEPTIDE DEFORMYLASE"/>
    <property type="match status" value="1"/>
</dbReference>
<evidence type="ECO:0000313" key="4">
    <source>
        <dbReference type="EMBL" id="NEB14131.1"/>
    </source>
</evidence>
<dbReference type="InterPro" id="IPR001387">
    <property type="entry name" value="Cro/C1-type_HTH"/>
</dbReference>
<dbReference type="Pfam" id="PF13560">
    <property type="entry name" value="HTH_31"/>
    <property type="match status" value="1"/>
</dbReference>
<dbReference type="PRINTS" id="PR01576">
    <property type="entry name" value="PDEFORMYLASE"/>
</dbReference>
<dbReference type="SUPFAM" id="SSF56420">
    <property type="entry name" value="Peptide deformylase"/>
    <property type="match status" value="1"/>
</dbReference>
<dbReference type="CDD" id="cd00487">
    <property type="entry name" value="Pep_deformylase"/>
    <property type="match status" value="1"/>
</dbReference>
<dbReference type="PROSITE" id="PS50943">
    <property type="entry name" value="HTH_CROC1"/>
    <property type="match status" value="1"/>
</dbReference>
<dbReference type="AlphaFoldDB" id="A0A7K3PXT8"/>
<reference evidence="4 5" key="1">
    <citation type="submission" date="2020-01" db="EMBL/GenBank/DDBJ databases">
        <title>Insect and environment-associated Actinomycetes.</title>
        <authorList>
            <person name="Currrie C."/>
            <person name="Chevrette M."/>
            <person name="Carlson C."/>
            <person name="Stubbendieck R."/>
            <person name="Wendt-Pienkowski E."/>
        </authorList>
    </citation>
    <scope>NUCLEOTIDE SEQUENCE [LARGE SCALE GENOMIC DNA]</scope>
    <source>
        <strain evidence="4 5">SID14163</strain>
    </source>
</reference>
<dbReference type="Gene3D" id="3.90.45.10">
    <property type="entry name" value="Peptide deformylase"/>
    <property type="match status" value="1"/>
</dbReference>
<accession>A0A7K3PXT8</accession>
<dbReference type="Gene3D" id="1.10.260.40">
    <property type="entry name" value="lambda repressor-like DNA-binding domains"/>
    <property type="match status" value="1"/>
</dbReference>
<dbReference type="SMART" id="SM00530">
    <property type="entry name" value="HTH_XRE"/>
    <property type="match status" value="1"/>
</dbReference>
<evidence type="ECO:0000256" key="1">
    <source>
        <dbReference type="ARBA" id="ARBA00010759"/>
    </source>
</evidence>
<dbReference type="SUPFAM" id="SSF47413">
    <property type="entry name" value="lambda repressor-like DNA-binding domains"/>
    <property type="match status" value="1"/>
</dbReference>
<feature type="binding site" evidence="2">
    <location>
        <position position="472"/>
    </location>
    <ligand>
        <name>Fe cation</name>
        <dbReference type="ChEBI" id="CHEBI:24875"/>
    </ligand>
</feature>
<comment type="similarity">
    <text evidence="1 2">Belongs to the polypeptide deformylase family.</text>
</comment>
<proteinExistence type="inferred from homology"/>
<evidence type="ECO:0000259" key="3">
    <source>
        <dbReference type="PROSITE" id="PS50943"/>
    </source>
</evidence>
<evidence type="ECO:0000313" key="5">
    <source>
        <dbReference type="Proteomes" id="UP000470446"/>
    </source>
</evidence>
<feature type="active site" evidence="2">
    <location>
        <position position="473"/>
    </location>
</feature>
<feature type="binding site" evidence="2">
    <location>
        <position position="430"/>
    </location>
    <ligand>
        <name>Fe cation</name>
        <dbReference type="ChEBI" id="CHEBI:24875"/>
    </ligand>
</feature>
<dbReference type="Pfam" id="PF01327">
    <property type="entry name" value="Pep_deformylase"/>
    <property type="match status" value="1"/>
</dbReference>
<keyword evidence="2" id="KW-0408">Iron</keyword>
<dbReference type="GO" id="GO:0046872">
    <property type="term" value="F:metal ion binding"/>
    <property type="evidence" value="ECO:0007669"/>
    <property type="project" value="UniProtKB-KW"/>
</dbReference>
<dbReference type="PANTHER" id="PTHR10458">
    <property type="entry name" value="PEPTIDE DEFORMYLASE"/>
    <property type="match status" value="1"/>
</dbReference>
<dbReference type="EMBL" id="JAAGMA010000946">
    <property type="protein sequence ID" value="NEB14131.1"/>
    <property type="molecule type" value="Genomic_DNA"/>
</dbReference>
<keyword evidence="2" id="KW-0479">Metal-binding</keyword>
<evidence type="ECO:0000256" key="2">
    <source>
        <dbReference type="HAMAP-Rule" id="MF_00163"/>
    </source>
</evidence>
<keyword evidence="2" id="KW-0378">Hydrolase</keyword>
<dbReference type="InterPro" id="IPR010982">
    <property type="entry name" value="Lambda_DNA-bd_dom_sf"/>
</dbReference>
<dbReference type="CDD" id="cd00093">
    <property type="entry name" value="HTH_XRE"/>
    <property type="match status" value="1"/>
</dbReference>
<comment type="function">
    <text evidence="2">Removes the formyl group from the N-terminal Met of newly synthesized proteins. Requires at least a dipeptide for an efficient rate of reaction. N-terminal L-methionine is a prerequisite for activity but the enzyme has broad specificity at other positions.</text>
</comment>
<protein>
    <recommendedName>
        <fullName evidence="2">Peptide deformylase</fullName>
        <shortName evidence="2">PDF</shortName>
        <ecNumber evidence="2">3.5.1.88</ecNumber>
    </recommendedName>
    <alternativeName>
        <fullName evidence="2">Polypeptide deformylase</fullName>
    </alternativeName>
</protein>
<feature type="binding site" evidence="2">
    <location>
        <position position="476"/>
    </location>
    <ligand>
        <name>Fe cation</name>
        <dbReference type="ChEBI" id="CHEBI:24875"/>
    </ligand>
</feature>
<comment type="caution">
    <text evidence="4">The sequence shown here is derived from an EMBL/GenBank/DDBJ whole genome shotgun (WGS) entry which is preliminary data.</text>
</comment>
<dbReference type="Proteomes" id="UP000470446">
    <property type="component" value="Unassembled WGS sequence"/>
</dbReference>
<dbReference type="GO" id="GO:0006412">
    <property type="term" value="P:translation"/>
    <property type="evidence" value="ECO:0007669"/>
    <property type="project" value="UniProtKB-UniRule"/>
</dbReference>